<organism evidence="4">
    <name type="scientific">Onchocerca ochengi</name>
    <name type="common">Filarial nematode worm</name>
    <dbReference type="NCBI Taxonomy" id="42157"/>
    <lineage>
        <taxon>Eukaryota</taxon>
        <taxon>Metazoa</taxon>
        <taxon>Ecdysozoa</taxon>
        <taxon>Nematoda</taxon>
        <taxon>Chromadorea</taxon>
        <taxon>Rhabditida</taxon>
        <taxon>Spirurina</taxon>
        <taxon>Spiruromorpha</taxon>
        <taxon>Filarioidea</taxon>
        <taxon>Onchocercidae</taxon>
        <taxon>Onchocerca</taxon>
    </lineage>
</organism>
<protein>
    <submittedName>
        <fullName evidence="4">TACC_C domain-containing protein</fullName>
    </submittedName>
</protein>
<evidence type="ECO:0000313" key="3">
    <source>
        <dbReference type="Proteomes" id="UP000271087"/>
    </source>
</evidence>
<dbReference type="WBParaSite" id="nOo.2.0.1.t06248-RA">
    <property type="protein sequence ID" value="nOo.2.0.1.t06248-RA"/>
    <property type="gene ID" value="nOo.2.0.1.g06248"/>
</dbReference>
<evidence type="ECO:0000313" key="2">
    <source>
        <dbReference type="EMBL" id="VDK81637.1"/>
    </source>
</evidence>
<sequence length="172" mass="19681">MARASEANELMELMNCIRQFETDIKSGSDEVENWRQCLIINEQKAKKLAKVKQKLQCTLQNSELEVSRMREKVRKAKKDFNYCDKQVTEYAAAIETARCEQDEMERESKDLDEILAVAEKNVIESILKVKIQIYEQALEEKKKIDAKLGLLDGVGSGSYQEEVSAVQISNDV</sequence>
<evidence type="ECO:0000256" key="1">
    <source>
        <dbReference type="SAM" id="Coils"/>
    </source>
</evidence>
<feature type="coiled-coil region" evidence="1">
    <location>
        <begin position="45"/>
        <end position="121"/>
    </location>
</feature>
<dbReference type="AlphaFoldDB" id="A0A182EDU6"/>
<keyword evidence="3" id="KW-1185">Reference proteome</keyword>
<dbReference type="Proteomes" id="UP000271087">
    <property type="component" value="Unassembled WGS sequence"/>
</dbReference>
<dbReference type="EMBL" id="UYRW01001888">
    <property type="protein sequence ID" value="VDK81637.1"/>
    <property type="molecule type" value="Genomic_DNA"/>
</dbReference>
<reference evidence="2 3" key="2">
    <citation type="submission" date="2018-08" db="EMBL/GenBank/DDBJ databases">
        <authorList>
            <person name="Laetsch R D."/>
            <person name="Stevens L."/>
            <person name="Kumar S."/>
            <person name="Blaxter L. M."/>
        </authorList>
    </citation>
    <scope>NUCLEOTIDE SEQUENCE [LARGE SCALE GENOMIC DNA]</scope>
</reference>
<name>A0A182EDU6_ONCOC</name>
<evidence type="ECO:0000313" key="4">
    <source>
        <dbReference type="WBParaSite" id="nOo.2.0.1.t06248-RA"/>
    </source>
</evidence>
<keyword evidence="1" id="KW-0175">Coiled coil</keyword>
<gene>
    <name evidence="2" type="ORF">NOO_LOCUS6248</name>
</gene>
<reference evidence="4" key="1">
    <citation type="submission" date="2016-06" db="UniProtKB">
        <authorList>
            <consortium name="WormBaseParasite"/>
        </authorList>
    </citation>
    <scope>IDENTIFICATION</scope>
</reference>
<dbReference type="OrthoDB" id="5809924at2759"/>
<proteinExistence type="predicted"/>
<accession>A0A182EDU6</accession>